<evidence type="ECO:0000313" key="2">
    <source>
        <dbReference type="Proteomes" id="UP001251948"/>
    </source>
</evidence>
<protein>
    <recommendedName>
        <fullName evidence="3">TetR family transcriptional regulator</fullName>
    </recommendedName>
</protein>
<dbReference type="SUPFAM" id="SSF48498">
    <property type="entry name" value="Tetracyclin repressor-like, C-terminal domain"/>
    <property type="match status" value="1"/>
</dbReference>
<sequence>MSSASSVSPDGEGVRDWLAGHRRQRTAAIIARLQQVQAEGELADDAAVQALGDHFATVLHGISVQARDGVSRERLLAMVDIALCPLP</sequence>
<dbReference type="EMBL" id="JAVSKO010000006">
    <property type="protein sequence ID" value="MDT3469414.1"/>
    <property type="molecule type" value="Genomic_DNA"/>
</dbReference>
<dbReference type="AlphaFoldDB" id="A0AAJ2JDJ3"/>
<dbReference type="InterPro" id="IPR036271">
    <property type="entry name" value="Tet_transcr_reg_TetR-rel_C_sf"/>
</dbReference>
<name>A0AAJ2JDJ3_STEMA</name>
<evidence type="ECO:0000313" key="1">
    <source>
        <dbReference type="EMBL" id="MDT3469414.1"/>
    </source>
</evidence>
<dbReference type="Proteomes" id="UP001251948">
    <property type="component" value="Unassembled WGS sequence"/>
</dbReference>
<accession>A0AAJ2JDJ3</accession>
<dbReference type="Gene3D" id="1.10.357.10">
    <property type="entry name" value="Tetracycline Repressor, domain 2"/>
    <property type="match status" value="1"/>
</dbReference>
<evidence type="ECO:0008006" key="3">
    <source>
        <dbReference type="Google" id="ProtNLM"/>
    </source>
</evidence>
<gene>
    <name evidence="1" type="ORF">ROV92_15620</name>
</gene>
<reference evidence="1" key="1">
    <citation type="submission" date="2023-07" db="EMBL/GenBank/DDBJ databases">
        <title>Comparative genomics of clinical Stenotrophomonas maltophilia isolates reveals regions of diversity which correlate with colonization and persistence in vivo.</title>
        <authorList>
            <person name="Mcdaniel M.S."/>
            <person name="Swords W.E."/>
            <person name="Sumpter N.A."/>
            <person name="Lindgren N.R."/>
            <person name="Billiot C.E."/>
        </authorList>
    </citation>
    <scope>NUCLEOTIDE SEQUENCE</scope>
    <source>
        <strain evidence="1">Ism4</strain>
    </source>
</reference>
<proteinExistence type="predicted"/>
<dbReference type="RefSeq" id="WP_308309547.1">
    <property type="nucleotide sequence ID" value="NZ_JAVSKO010000006.1"/>
</dbReference>
<organism evidence="1 2">
    <name type="scientific">Stenotrophomonas maltophilia</name>
    <name type="common">Pseudomonas maltophilia</name>
    <name type="synonym">Xanthomonas maltophilia</name>
    <dbReference type="NCBI Taxonomy" id="40324"/>
    <lineage>
        <taxon>Bacteria</taxon>
        <taxon>Pseudomonadati</taxon>
        <taxon>Pseudomonadota</taxon>
        <taxon>Gammaproteobacteria</taxon>
        <taxon>Lysobacterales</taxon>
        <taxon>Lysobacteraceae</taxon>
        <taxon>Stenotrophomonas</taxon>
        <taxon>Stenotrophomonas maltophilia group</taxon>
    </lineage>
</organism>
<comment type="caution">
    <text evidence="1">The sequence shown here is derived from an EMBL/GenBank/DDBJ whole genome shotgun (WGS) entry which is preliminary data.</text>
</comment>